<dbReference type="Gene3D" id="2.120.10.30">
    <property type="entry name" value="TolB, C-terminal domain"/>
    <property type="match status" value="1"/>
</dbReference>
<evidence type="ECO:0000313" key="3">
    <source>
        <dbReference type="EMBL" id="QDV26098.1"/>
    </source>
</evidence>
<dbReference type="InterPro" id="IPR029062">
    <property type="entry name" value="Class_I_gatase-like"/>
</dbReference>
<reference evidence="3 4" key="1">
    <citation type="submission" date="2019-02" db="EMBL/GenBank/DDBJ databases">
        <title>Deep-cultivation of Planctomycetes and their phenomic and genomic characterization uncovers novel biology.</title>
        <authorList>
            <person name="Wiegand S."/>
            <person name="Jogler M."/>
            <person name="Boedeker C."/>
            <person name="Pinto D."/>
            <person name="Vollmers J."/>
            <person name="Rivas-Marin E."/>
            <person name="Kohn T."/>
            <person name="Peeters S.H."/>
            <person name="Heuer A."/>
            <person name="Rast P."/>
            <person name="Oberbeckmann S."/>
            <person name="Bunk B."/>
            <person name="Jeske O."/>
            <person name="Meyerdierks A."/>
            <person name="Storesund J.E."/>
            <person name="Kallscheuer N."/>
            <person name="Luecker S."/>
            <person name="Lage O.M."/>
            <person name="Pohl T."/>
            <person name="Merkel B.J."/>
            <person name="Hornburger P."/>
            <person name="Mueller R.-W."/>
            <person name="Bruemmer F."/>
            <person name="Labrenz M."/>
            <person name="Spormann A.M."/>
            <person name="Op den Camp H."/>
            <person name="Overmann J."/>
            <person name="Amann R."/>
            <person name="Jetten M.S.M."/>
            <person name="Mascher T."/>
            <person name="Medema M.H."/>
            <person name="Devos D.P."/>
            <person name="Kaster A.-K."/>
            <person name="Ovreas L."/>
            <person name="Rohde M."/>
            <person name="Galperin M.Y."/>
            <person name="Jogler C."/>
        </authorList>
    </citation>
    <scope>NUCLEOTIDE SEQUENCE [LARGE SCALE GENOMIC DNA]</scope>
    <source>
        <strain evidence="3 4">Q31a</strain>
    </source>
</reference>
<dbReference type="Pfam" id="PF08305">
    <property type="entry name" value="NPCBM"/>
    <property type="match status" value="2"/>
</dbReference>
<dbReference type="Pfam" id="PF06283">
    <property type="entry name" value="ThuA"/>
    <property type="match status" value="1"/>
</dbReference>
<dbReference type="SUPFAM" id="SSF48371">
    <property type="entry name" value="ARM repeat"/>
    <property type="match status" value="1"/>
</dbReference>
<dbReference type="SUPFAM" id="SSF50952">
    <property type="entry name" value="Soluble quinoprotein glucose dehydrogenase"/>
    <property type="match status" value="1"/>
</dbReference>
<dbReference type="PROSITE" id="PS51257">
    <property type="entry name" value="PROKAR_LIPOPROTEIN"/>
    <property type="match status" value="1"/>
</dbReference>
<dbReference type="KEGG" id="ahel:Q31a_44700"/>
<dbReference type="InterPro" id="IPR029010">
    <property type="entry name" value="ThuA-like"/>
</dbReference>
<dbReference type="Proteomes" id="UP000318017">
    <property type="component" value="Chromosome"/>
</dbReference>
<feature type="compositionally biased region" description="Basic and acidic residues" evidence="1">
    <location>
        <begin position="300"/>
        <end position="314"/>
    </location>
</feature>
<dbReference type="Gene3D" id="3.40.50.880">
    <property type="match status" value="1"/>
</dbReference>
<dbReference type="Gene3D" id="2.60.120.1060">
    <property type="entry name" value="NPCBM/NEW2 domain"/>
    <property type="match status" value="2"/>
</dbReference>
<evidence type="ECO:0000256" key="1">
    <source>
        <dbReference type="SAM" id="MobiDB-lite"/>
    </source>
</evidence>
<dbReference type="InterPro" id="IPR013428">
    <property type="entry name" value="Membrane-bound_put_N"/>
</dbReference>
<dbReference type="OrthoDB" id="232040at2"/>
<dbReference type="NCBIfam" id="TIGR02604">
    <property type="entry name" value="Piru_Ver_Nterm"/>
    <property type="match status" value="1"/>
</dbReference>
<dbReference type="RefSeq" id="WP_145081992.1">
    <property type="nucleotide sequence ID" value="NZ_CP036298.1"/>
</dbReference>
<evidence type="ECO:0000313" key="4">
    <source>
        <dbReference type="Proteomes" id="UP000318017"/>
    </source>
</evidence>
<dbReference type="InterPro" id="IPR011042">
    <property type="entry name" value="6-blade_b-propeller_TolB-like"/>
</dbReference>
<dbReference type="Pfam" id="PF23500">
    <property type="entry name" value="DUF7133"/>
    <property type="match status" value="1"/>
</dbReference>
<sequence length="1128" mass="123040">MLNPRHVRFVSLLGPGLCLGFVACLLFPLQLHGQTKNAEAEVSGSKKIVFLAGAPSHGYGSHEHYAGCRLLANSLAEAMPSFQVEVFREGWPEKGAEALRDADAVVVYCDGGGRHLLNPHLDEFDAVMDSGVGLVCIHYAVETPKGKTGDAFLKWMGGYFETDWSVNPHWDGTFESFPDHPVAQGVQPFTINDEWYYHMRFRDGMQGVTPILSALPPADTLRRPDGPHSGNPAVRQAVANGEPQHVAWAAEREGGGRGFGFTGGHFHWNWADPNFRKVALNAIVWTAHGEVPENGVETPDPNRAELEKNQDEPKPNTQSAAPAKNKNVKRANPNAASPKPLFASPSITSKTPGHAADIDVKLDGSAQSKLFLVVTDGGNGYSCDWADWAEPRLSGPAGELRLTELQWKNATSQFGEVRKGLNAGGEPMRIAGNPVDYGIGTHANSVIEFEIPAGYNRFQARGGLDNGGVDQANCGDSAEVQFLVYNEAPPPIGLAENDGSHDVESALAGLEVGPELAASLFAAEPQLLSPSNIDIDHRGRVWVCEIVNYRKHNGQRPEGDRILILEDTDGDGTADKETVFYQGRDIDSPHGVCVLGDKVIVSAGSKVFLFTDTDGDDHPDSKEVLFSGIAGSQHDHGIHAFTFGPDGKLYFNFGNAGQEVKDKNGNPITDLAGNVVSASRQPYQEGMVFRCNLDGSEFETLGWNFRNNWMVTVDSYGAIWQSDNDDDGNKGVRINYVMEFGNYGYKDEMTGAGWQTPRTGMSESIPERHWHLNDPGVVPNLLLTGAGSPTGITVYEGDRLPMFRGQLLHCDAGPNVCRAYLLDNSGAGYQAEIRDVLTGINDKWFRPSDVKVAPDGSLVIADWYDPGVGGHGMGDLERGRLFRIIPADQDASYKTPKFDFDTIDGAIEALKNPNYAVRFLAWQALHAQGTKAENALQVLAKNDNPIYRARALWLLGKIDGRGSATVQQALADQDANIRMLGIRLARQLKLDVASYGPRLVRDASPQVRRELAISLRDSSSSDAASLWAELASQYDGKDRWYLEALGIGERSQANQCFAAWLDKVGDAWNTPAGREIVWRSRADQASTYLAKILEDPELPSSQQDHFMRAFDFHQGPEKDAALKSLLGF</sequence>
<dbReference type="InterPro" id="IPR008979">
    <property type="entry name" value="Galactose-bd-like_sf"/>
</dbReference>
<name>A0A518GBX6_9BACT</name>
<dbReference type="SMART" id="SM00776">
    <property type="entry name" value="NPCBM"/>
    <property type="match status" value="1"/>
</dbReference>
<dbReference type="InterPro" id="IPR016024">
    <property type="entry name" value="ARM-type_fold"/>
</dbReference>
<proteinExistence type="predicted"/>
<dbReference type="EMBL" id="CP036298">
    <property type="protein sequence ID" value="QDV26098.1"/>
    <property type="molecule type" value="Genomic_DNA"/>
</dbReference>
<accession>A0A518GBX6</accession>
<dbReference type="AlphaFoldDB" id="A0A518GBX6"/>
<dbReference type="SUPFAM" id="SSF52317">
    <property type="entry name" value="Class I glutamine amidotransferase-like"/>
    <property type="match status" value="1"/>
</dbReference>
<organism evidence="3 4">
    <name type="scientific">Aureliella helgolandensis</name>
    <dbReference type="NCBI Taxonomy" id="2527968"/>
    <lineage>
        <taxon>Bacteria</taxon>
        <taxon>Pseudomonadati</taxon>
        <taxon>Planctomycetota</taxon>
        <taxon>Planctomycetia</taxon>
        <taxon>Pirellulales</taxon>
        <taxon>Pirellulaceae</taxon>
        <taxon>Aureliella</taxon>
    </lineage>
</organism>
<dbReference type="Gene3D" id="1.25.10.10">
    <property type="entry name" value="Leucine-rich Repeat Variant"/>
    <property type="match status" value="1"/>
</dbReference>
<keyword evidence="4" id="KW-1185">Reference proteome</keyword>
<dbReference type="InterPro" id="IPR013222">
    <property type="entry name" value="Glyco_hyd_98_carb-bd"/>
</dbReference>
<dbReference type="PANTHER" id="PTHR33546:SF1">
    <property type="entry name" value="LARGE, MULTIFUNCTIONAL SECRETED PROTEIN"/>
    <property type="match status" value="1"/>
</dbReference>
<gene>
    <name evidence="3" type="ORF">Q31a_44700</name>
</gene>
<feature type="region of interest" description="Disordered" evidence="1">
    <location>
        <begin position="291"/>
        <end position="350"/>
    </location>
</feature>
<feature type="domain" description="Glycosyl hydrolase family 98 putative carbohydrate-binding module" evidence="2">
    <location>
        <begin position="396"/>
        <end position="529"/>
    </location>
</feature>
<protein>
    <submittedName>
        <fullName evidence="3">NPCBM/NEW2 domain protein</fullName>
    </submittedName>
</protein>
<dbReference type="PANTHER" id="PTHR33546">
    <property type="entry name" value="LARGE, MULTIFUNCTIONAL SECRETED PROTEIN-RELATED"/>
    <property type="match status" value="1"/>
</dbReference>
<dbReference type="InterPro" id="IPR011041">
    <property type="entry name" value="Quinoprot_gluc/sorb_DH_b-prop"/>
</dbReference>
<dbReference type="InterPro" id="IPR055557">
    <property type="entry name" value="DUF7133"/>
</dbReference>
<dbReference type="SUPFAM" id="SSF49785">
    <property type="entry name" value="Galactose-binding domain-like"/>
    <property type="match status" value="2"/>
</dbReference>
<dbReference type="InterPro" id="IPR038637">
    <property type="entry name" value="NPCBM_sf"/>
</dbReference>
<dbReference type="InterPro" id="IPR011989">
    <property type="entry name" value="ARM-like"/>
</dbReference>
<evidence type="ECO:0000259" key="2">
    <source>
        <dbReference type="SMART" id="SM00776"/>
    </source>
</evidence>